<dbReference type="PROSITE" id="PS00108">
    <property type="entry name" value="PROTEIN_KINASE_ST"/>
    <property type="match status" value="1"/>
</dbReference>
<feature type="compositionally biased region" description="Low complexity" evidence="5">
    <location>
        <begin position="74"/>
        <end position="102"/>
    </location>
</feature>
<dbReference type="GO" id="GO:0005524">
    <property type="term" value="F:ATP binding"/>
    <property type="evidence" value="ECO:0007669"/>
    <property type="project" value="InterPro"/>
</dbReference>
<name>A0AAV5CGY5_ELECO</name>
<dbReference type="InterPro" id="IPR008271">
    <property type="entry name" value="Ser/Thr_kinase_AS"/>
</dbReference>
<organism evidence="7 8">
    <name type="scientific">Eleusine coracana subsp. coracana</name>
    <dbReference type="NCBI Taxonomy" id="191504"/>
    <lineage>
        <taxon>Eukaryota</taxon>
        <taxon>Viridiplantae</taxon>
        <taxon>Streptophyta</taxon>
        <taxon>Embryophyta</taxon>
        <taxon>Tracheophyta</taxon>
        <taxon>Spermatophyta</taxon>
        <taxon>Magnoliopsida</taxon>
        <taxon>Liliopsida</taxon>
        <taxon>Poales</taxon>
        <taxon>Poaceae</taxon>
        <taxon>PACMAD clade</taxon>
        <taxon>Chloridoideae</taxon>
        <taxon>Cynodonteae</taxon>
        <taxon>Eleusininae</taxon>
        <taxon>Eleusine</taxon>
    </lineage>
</organism>
<dbReference type="InterPro" id="IPR051348">
    <property type="entry name" value="U-box_ubiquitin_ligases"/>
</dbReference>
<dbReference type="Gene3D" id="1.10.510.10">
    <property type="entry name" value="Transferase(Phosphotransferase) domain 1"/>
    <property type="match status" value="1"/>
</dbReference>
<comment type="catalytic activity">
    <reaction evidence="1">
        <text>S-ubiquitinyl-[E2 ubiquitin-conjugating enzyme]-L-cysteine + [acceptor protein]-L-lysine = [E2 ubiquitin-conjugating enzyme]-L-cysteine + N(6)-ubiquitinyl-[acceptor protein]-L-lysine.</text>
        <dbReference type="EC" id="2.3.2.27"/>
    </reaction>
</comment>
<sequence length="504" mass="55910">MAPTSKTALSVQQQAPPTCSIWFLCKGNLVCTRLVISRASINRKSDEERKAAAGHHQVQLGTFIQSLHLHDEPSSSPIPDQQQQQQQLPRVPSSSSSAAAAAAASAGSEYKEMVHIRYEQKQDIQTIFAEAEKLRREKQQHDAMMSQQQAQVQADEAQLINDLQAKLSEAHCMLFSLERDQEDLRRQRDAAVREAATLRDRVRHLEEQLLLATSRGFTELSYQDLQEATNSLDHTLKLGNQQGGGYGSVYKAILVQDHHHHEKEKPVVAIKVLNPHGIITLRFQHKVEELRKLHHPNLVSLLGACPAPEAPALIYEFLPDAGSLEDRLLPLPWPERTHIAAQICSALIFLHQNNMVHGDLKPTNVLLLDDGTAKLADYGLCQLLEPDDASAVMLRCNATSLAYMDPEFLATGELRPSSDVYAFGVLLLRLLTGRPAMGLVKQVQAALAEGRLSQIIDVYPQEQAQQLAHLGLNCCEMASTNRPDLAGEMVAQTLGCYLQPMMIR</sequence>
<dbReference type="InterPro" id="IPR011009">
    <property type="entry name" value="Kinase-like_dom_sf"/>
</dbReference>
<feature type="domain" description="Protein kinase" evidence="6">
    <location>
        <begin position="235"/>
        <end position="502"/>
    </location>
</feature>
<dbReference type="GO" id="GO:0004672">
    <property type="term" value="F:protein kinase activity"/>
    <property type="evidence" value="ECO:0007669"/>
    <property type="project" value="InterPro"/>
</dbReference>
<dbReference type="EMBL" id="BQKI01000007">
    <property type="protein sequence ID" value="GJM97348.1"/>
    <property type="molecule type" value="Genomic_DNA"/>
</dbReference>
<dbReference type="Proteomes" id="UP001054889">
    <property type="component" value="Unassembled WGS sequence"/>
</dbReference>
<dbReference type="PROSITE" id="PS50011">
    <property type="entry name" value="PROTEIN_KINASE_DOM"/>
    <property type="match status" value="1"/>
</dbReference>
<evidence type="ECO:0000256" key="4">
    <source>
        <dbReference type="SAM" id="Coils"/>
    </source>
</evidence>
<evidence type="ECO:0000313" key="7">
    <source>
        <dbReference type="EMBL" id="GJM97348.1"/>
    </source>
</evidence>
<keyword evidence="4" id="KW-0175">Coiled coil</keyword>
<proteinExistence type="predicted"/>
<dbReference type="InterPro" id="IPR000719">
    <property type="entry name" value="Prot_kinase_dom"/>
</dbReference>
<feature type="region of interest" description="Disordered" evidence="5">
    <location>
        <begin position="69"/>
        <end position="102"/>
    </location>
</feature>
<dbReference type="Pfam" id="PF07714">
    <property type="entry name" value="PK_Tyr_Ser-Thr"/>
    <property type="match status" value="1"/>
</dbReference>
<protein>
    <recommendedName>
        <fullName evidence="2">RING-type E3 ubiquitin transferase</fullName>
        <ecNumber evidence="2">2.3.2.27</ecNumber>
    </recommendedName>
</protein>
<feature type="coiled-coil region" evidence="4">
    <location>
        <begin position="131"/>
        <end position="215"/>
    </location>
</feature>
<evidence type="ECO:0000256" key="2">
    <source>
        <dbReference type="ARBA" id="ARBA00012483"/>
    </source>
</evidence>
<reference evidence="7" key="2">
    <citation type="submission" date="2021-12" db="EMBL/GenBank/DDBJ databases">
        <title>Resequencing data analysis of finger millet.</title>
        <authorList>
            <person name="Hatakeyama M."/>
            <person name="Aluri S."/>
            <person name="Balachadran M.T."/>
            <person name="Sivarajan S.R."/>
            <person name="Poveda L."/>
            <person name="Shimizu-Inatsugi R."/>
            <person name="Schlapbach R."/>
            <person name="Sreeman S.M."/>
            <person name="Shimizu K.K."/>
        </authorList>
    </citation>
    <scope>NUCLEOTIDE SEQUENCE</scope>
</reference>
<comment type="caution">
    <text evidence="7">The sequence shown here is derived from an EMBL/GenBank/DDBJ whole genome shotgun (WGS) entry which is preliminary data.</text>
</comment>
<reference evidence="7" key="1">
    <citation type="journal article" date="2018" name="DNA Res.">
        <title>Multiple hybrid de novo genome assembly of finger millet, an orphan allotetraploid crop.</title>
        <authorList>
            <person name="Hatakeyama M."/>
            <person name="Aluri S."/>
            <person name="Balachadran M.T."/>
            <person name="Sivarajan S.R."/>
            <person name="Patrignani A."/>
            <person name="Gruter S."/>
            <person name="Poveda L."/>
            <person name="Shimizu-Inatsugi R."/>
            <person name="Baeten J."/>
            <person name="Francoijs K.J."/>
            <person name="Nataraja K.N."/>
            <person name="Reddy Y.A.N."/>
            <person name="Phadnis S."/>
            <person name="Ravikumar R.L."/>
            <person name="Schlapbach R."/>
            <person name="Sreeman S.M."/>
            <person name="Shimizu K.K."/>
        </authorList>
    </citation>
    <scope>NUCLEOTIDE SEQUENCE</scope>
</reference>
<dbReference type="Gene3D" id="3.30.200.20">
    <property type="entry name" value="Phosphorylase Kinase, domain 1"/>
    <property type="match status" value="1"/>
</dbReference>
<keyword evidence="8" id="KW-1185">Reference proteome</keyword>
<evidence type="ECO:0000256" key="5">
    <source>
        <dbReference type="SAM" id="MobiDB-lite"/>
    </source>
</evidence>
<dbReference type="InterPro" id="IPR001245">
    <property type="entry name" value="Ser-Thr/Tyr_kinase_cat_dom"/>
</dbReference>
<accession>A0AAV5CGY5</accession>
<dbReference type="SMART" id="SM00220">
    <property type="entry name" value="S_TKc"/>
    <property type="match status" value="1"/>
</dbReference>
<evidence type="ECO:0000256" key="3">
    <source>
        <dbReference type="ARBA" id="ARBA00022786"/>
    </source>
</evidence>
<evidence type="ECO:0000313" key="8">
    <source>
        <dbReference type="Proteomes" id="UP001054889"/>
    </source>
</evidence>
<evidence type="ECO:0000259" key="6">
    <source>
        <dbReference type="PROSITE" id="PS50011"/>
    </source>
</evidence>
<gene>
    <name evidence="7" type="primary">ga14269</name>
    <name evidence="7" type="ORF">PR202_ga14269</name>
</gene>
<dbReference type="PANTHER" id="PTHR45647">
    <property type="entry name" value="OS02G0152300 PROTEIN"/>
    <property type="match status" value="1"/>
</dbReference>
<evidence type="ECO:0000256" key="1">
    <source>
        <dbReference type="ARBA" id="ARBA00000900"/>
    </source>
</evidence>
<dbReference type="PANTHER" id="PTHR45647:SF153">
    <property type="entry name" value="PROTEIN KINASE DOMAIN-CONTAINING PROTEIN"/>
    <property type="match status" value="1"/>
</dbReference>
<dbReference type="AlphaFoldDB" id="A0AAV5CGY5"/>
<dbReference type="EC" id="2.3.2.27" evidence="2"/>
<dbReference type="SUPFAM" id="SSF56112">
    <property type="entry name" value="Protein kinase-like (PK-like)"/>
    <property type="match status" value="1"/>
</dbReference>
<dbReference type="GO" id="GO:0061630">
    <property type="term" value="F:ubiquitin protein ligase activity"/>
    <property type="evidence" value="ECO:0007669"/>
    <property type="project" value="UniProtKB-EC"/>
</dbReference>
<keyword evidence="3" id="KW-0833">Ubl conjugation pathway</keyword>